<proteinExistence type="predicted"/>
<protein>
    <submittedName>
        <fullName evidence="3">Phosphate ABC transporter substrate-binding protein</fullName>
    </submittedName>
</protein>
<dbReference type="EMBL" id="PNCL01000022">
    <property type="protein sequence ID" value="TMP60729.1"/>
    <property type="molecule type" value="Genomic_DNA"/>
</dbReference>
<reference evidence="4 5" key="1">
    <citation type="submission" date="2017-12" db="EMBL/GenBank/DDBJ databases">
        <authorList>
            <person name="Paulsen S."/>
            <person name="Gram L.K."/>
        </authorList>
    </citation>
    <scope>NUCLEOTIDE SEQUENCE [LARGE SCALE GENOMIC DNA]</scope>
    <source>
        <strain evidence="3 5">S2231</strain>
        <strain evidence="2 4">S2233</strain>
    </source>
</reference>
<dbReference type="SUPFAM" id="SSF53850">
    <property type="entry name" value="Periplasmic binding protein-like II"/>
    <property type="match status" value="1"/>
</dbReference>
<feature type="chain" id="PRO_5024412715" evidence="1">
    <location>
        <begin position="19"/>
        <end position="134"/>
    </location>
</feature>
<evidence type="ECO:0000313" key="5">
    <source>
        <dbReference type="Proteomes" id="UP000307706"/>
    </source>
</evidence>
<evidence type="ECO:0000256" key="1">
    <source>
        <dbReference type="SAM" id="SignalP"/>
    </source>
</evidence>
<organism evidence="3 5">
    <name type="scientific">Pseudoalteromonas citrea</name>
    <dbReference type="NCBI Taxonomy" id="43655"/>
    <lineage>
        <taxon>Bacteria</taxon>
        <taxon>Pseudomonadati</taxon>
        <taxon>Pseudomonadota</taxon>
        <taxon>Gammaproteobacteria</taxon>
        <taxon>Alteromonadales</taxon>
        <taxon>Pseudoalteromonadaceae</taxon>
        <taxon>Pseudoalteromonas</taxon>
    </lineage>
</organism>
<evidence type="ECO:0000313" key="3">
    <source>
        <dbReference type="EMBL" id="TMP60729.1"/>
    </source>
</evidence>
<dbReference type="OrthoDB" id="5368544at2"/>
<accession>A0A5S3XTJ7</accession>
<sequence length="134" mass="14081">MKKLVSICLLCASAYTSAEVAVIVNPNNNNTLDKGMISKIYLGKTKSYADGGKIKAVGQKGTAVAKAFTQNVVGKSSSQFKAYWSKLIFTGKGTPPDPLSSDQAVIDFVASNPLGIGYIDSAKVTDAVKVIGKF</sequence>
<dbReference type="Proteomes" id="UP000305730">
    <property type="component" value="Unassembled WGS sequence"/>
</dbReference>
<dbReference type="EMBL" id="PNCK01000022">
    <property type="protein sequence ID" value="TMP44376.1"/>
    <property type="molecule type" value="Genomic_DNA"/>
</dbReference>
<evidence type="ECO:0000313" key="2">
    <source>
        <dbReference type="EMBL" id="TMP44376.1"/>
    </source>
</evidence>
<dbReference type="Gene3D" id="3.40.190.10">
    <property type="entry name" value="Periplasmic binding protein-like II"/>
    <property type="match status" value="1"/>
</dbReference>
<reference evidence="3" key="3">
    <citation type="submission" date="2019-09" db="EMBL/GenBank/DDBJ databases">
        <title>Co-occurence of chitin degradation, pigmentation and bioactivity in marine Pseudoalteromonas.</title>
        <authorList>
            <person name="Sonnenschein E.C."/>
            <person name="Bech P.K."/>
        </authorList>
    </citation>
    <scope>NUCLEOTIDE SEQUENCE</scope>
    <source>
        <strain evidence="3">S2231</strain>
    </source>
</reference>
<dbReference type="AlphaFoldDB" id="A0A5S3XTJ7"/>
<gene>
    <name evidence="3" type="ORF">CWB96_05925</name>
    <name evidence="2" type="ORF">CWB97_06740</name>
</gene>
<dbReference type="RefSeq" id="WP_138595995.1">
    <property type="nucleotide sequence ID" value="NZ_PNCK01000022.1"/>
</dbReference>
<comment type="caution">
    <text evidence="3">The sequence shown here is derived from an EMBL/GenBank/DDBJ whole genome shotgun (WGS) entry which is preliminary data.</text>
</comment>
<name>A0A5S3XTJ7_9GAMM</name>
<feature type="signal peptide" evidence="1">
    <location>
        <begin position="1"/>
        <end position="18"/>
    </location>
</feature>
<reference evidence="4 5" key="2">
    <citation type="submission" date="2019-06" db="EMBL/GenBank/DDBJ databases">
        <title>Co-occurence of chitin degradation, pigmentation and bioactivity in marine Pseudoalteromonas.</title>
        <authorList>
            <person name="Sonnenschein E.C."/>
            <person name="Bech P.K."/>
        </authorList>
    </citation>
    <scope>NUCLEOTIDE SEQUENCE [LARGE SCALE GENOMIC DNA]</scope>
    <source>
        <strain evidence="5">S2231</strain>
        <strain evidence="2 4">S2233</strain>
    </source>
</reference>
<keyword evidence="1" id="KW-0732">Signal</keyword>
<keyword evidence="4" id="KW-1185">Reference proteome</keyword>
<evidence type="ECO:0000313" key="4">
    <source>
        <dbReference type="Proteomes" id="UP000305730"/>
    </source>
</evidence>
<dbReference type="Proteomes" id="UP000307706">
    <property type="component" value="Unassembled WGS sequence"/>
</dbReference>